<dbReference type="EMBL" id="AGWY01000012">
    <property type="protein sequence ID" value="EKS33590.1"/>
    <property type="molecule type" value="Genomic_DNA"/>
</dbReference>
<keyword evidence="1" id="KW-0812">Transmembrane</keyword>
<feature type="transmembrane region" description="Helical" evidence="1">
    <location>
        <begin position="306"/>
        <end position="323"/>
    </location>
</feature>
<feature type="transmembrane region" description="Helical" evidence="1">
    <location>
        <begin position="48"/>
        <end position="69"/>
    </location>
</feature>
<feature type="transmembrane region" description="Helical" evidence="1">
    <location>
        <begin position="222"/>
        <end position="245"/>
    </location>
</feature>
<feature type="transmembrane region" description="Helical" evidence="1">
    <location>
        <begin position="463"/>
        <end position="486"/>
    </location>
</feature>
<keyword evidence="1" id="KW-1133">Transmembrane helix</keyword>
<dbReference type="HOGENOM" id="CLU_034923_0_0_5"/>
<dbReference type="Proteomes" id="UP000001095">
    <property type="component" value="Unassembled WGS sequence"/>
</dbReference>
<evidence type="ECO:0000313" key="3">
    <source>
        <dbReference type="Proteomes" id="UP000001095"/>
    </source>
</evidence>
<evidence type="ECO:0000256" key="1">
    <source>
        <dbReference type="SAM" id="Phobius"/>
    </source>
</evidence>
<dbReference type="PATRIC" id="fig|883079.3.peg.2759"/>
<feature type="transmembrane region" description="Helical" evidence="1">
    <location>
        <begin position="113"/>
        <end position="132"/>
    </location>
</feature>
<reference evidence="2 3" key="1">
    <citation type="submission" date="2012-04" db="EMBL/GenBank/DDBJ databases">
        <title>The Genome Sequence of Afipia clevelandensis ATCC 49720.</title>
        <authorList>
            <consortium name="The Broad Institute Genome Sequencing Platform"/>
            <person name="Earl A."/>
            <person name="Ward D."/>
            <person name="Feldgarden M."/>
            <person name="Gevers D."/>
            <person name="Huys G."/>
            <person name="Walker B."/>
            <person name="Young S.K."/>
            <person name="Zeng Q."/>
            <person name="Gargeya S."/>
            <person name="Fitzgerald M."/>
            <person name="Haas B."/>
            <person name="Abouelleil A."/>
            <person name="Alvarado L."/>
            <person name="Arachchi H.M."/>
            <person name="Berlin A."/>
            <person name="Chapman S.B."/>
            <person name="Goldberg J."/>
            <person name="Griggs A."/>
            <person name="Gujja S."/>
            <person name="Hansen M."/>
            <person name="Howarth C."/>
            <person name="Imamovic A."/>
            <person name="Larimer J."/>
            <person name="McCowen C."/>
            <person name="Montmayeur A."/>
            <person name="Murphy C."/>
            <person name="Neiman D."/>
            <person name="Pearson M."/>
            <person name="Priest M."/>
            <person name="Roberts A."/>
            <person name="Saif S."/>
            <person name="Shea T."/>
            <person name="Sisk P."/>
            <person name="Sykes S."/>
            <person name="Wortman J."/>
            <person name="Nusbaum C."/>
            <person name="Birren B."/>
        </authorList>
    </citation>
    <scope>NUCLEOTIDE SEQUENCE [LARGE SCALE GENOMIC DNA]</scope>
    <source>
        <strain evidence="2 3">ATCC 49720</strain>
    </source>
</reference>
<feature type="transmembrane region" description="Helical" evidence="1">
    <location>
        <begin position="144"/>
        <end position="167"/>
    </location>
</feature>
<organism evidence="2 3">
    <name type="scientific">Afipia clevelandensis ATCC 49720</name>
    <dbReference type="NCBI Taxonomy" id="883079"/>
    <lineage>
        <taxon>Bacteria</taxon>
        <taxon>Pseudomonadati</taxon>
        <taxon>Pseudomonadota</taxon>
        <taxon>Alphaproteobacteria</taxon>
        <taxon>Hyphomicrobiales</taxon>
        <taxon>Nitrobacteraceae</taxon>
        <taxon>Afipia</taxon>
    </lineage>
</organism>
<proteinExistence type="predicted"/>
<comment type="caution">
    <text evidence="2">The sequence shown here is derived from an EMBL/GenBank/DDBJ whole genome shotgun (WGS) entry which is preliminary data.</text>
</comment>
<dbReference type="Pfam" id="PF16980">
    <property type="entry name" value="CitMHS_2"/>
    <property type="match status" value="1"/>
</dbReference>
<feature type="transmembrane region" description="Helical" evidence="1">
    <location>
        <begin position="422"/>
        <end position="443"/>
    </location>
</feature>
<dbReference type="RefSeq" id="WP_002713580.1">
    <property type="nucleotide sequence ID" value="NZ_KB375281.1"/>
</dbReference>
<gene>
    <name evidence="2" type="ORF">HMPREF9696_02710</name>
</gene>
<keyword evidence="1" id="KW-0472">Membrane</keyword>
<accession>K8P1L6</accession>
<dbReference type="AlphaFoldDB" id="K8P1L6"/>
<feature type="transmembrane region" description="Helical" evidence="1">
    <location>
        <begin position="179"/>
        <end position="202"/>
    </location>
</feature>
<evidence type="ECO:0000313" key="2">
    <source>
        <dbReference type="EMBL" id="EKS33590.1"/>
    </source>
</evidence>
<evidence type="ECO:0008006" key="4">
    <source>
        <dbReference type="Google" id="ProtNLM"/>
    </source>
</evidence>
<dbReference type="InterPro" id="IPR031566">
    <property type="entry name" value="CitMHS_2"/>
</dbReference>
<feature type="transmembrane region" description="Helical" evidence="1">
    <location>
        <begin position="385"/>
        <end position="410"/>
    </location>
</feature>
<protein>
    <recommendedName>
        <fullName evidence="4">Citrate transporter-like domain-containing protein</fullName>
    </recommendedName>
</protein>
<name>K8P1L6_9BRAD</name>
<feature type="transmembrane region" description="Helical" evidence="1">
    <location>
        <begin position="343"/>
        <end position="365"/>
    </location>
</feature>
<keyword evidence="3" id="KW-1185">Reference proteome</keyword>
<sequence length="488" mass="52641">MQALHTLRRRRHGSAISGAAVTCLLACLLFLLPEPAFAAEGLNGAKLSILWALPFVGILLCIATGPVFYPHVWEHHFGKFTALWAALIVVPLSLTADVHTVTTTLAHTALLEYMPFILLLLALFVVAGGIYLEGNLHDSAFTNTVLLAVGAVMASIVGTTGAAMILIRPLIRANDDRRYNAHVVVFFIFLVANIGGALSPLGDPPLFIGFLKGVDFFWTTQHLWLETLVVGGIVLAIFLVIDVFLHHREGRFPRRTDPTPDSPLKLHGKINLLLIAVIIGAILMSAQWKPGIAFKVFGVELEIQDLLRDLIFVVVVFASLAWTAKTDRKANGFSWGPIQEVAILFAGIFICIVPVMAMLQAGSQGPFAPLLGLVTNADGSDNSAAYFWLTGGLSSFLDNAPTYLVFFQLAGGDPQVLMGAKAATLAAISSGAVYMGANTYIGNAPNFMVYAIARQAGVKMPSFFGYMVWSGLVLIPTFVLATFLFFRP</sequence>
<feature type="transmembrane region" description="Helical" evidence="1">
    <location>
        <begin position="266"/>
        <end position="286"/>
    </location>
</feature>